<keyword evidence="3 7" id="KW-0223">Dioxygenase</keyword>
<evidence type="ECO:0000313" key="7">
    <source>
        <dbReference type="EMBL" id="GAA4326643.1"/>
    </source>
</evidence>
<keyword evidence="2" id="KW-0479">Metal-binding</keyword>
<evidence type="ECO:0000256" key="4">
    <source>
        <dbReference type="ARBA" id="ARBA00023002"/>
    </source>
</evidence>
<gene>
    <name evidence="7" type="ORF">GCM10023144_10350</name>
</gene>
<dbReference type="PANTHER" id="PTHR30468">
    <property type="entry name" value="ALPHA-KETOGLUTARATE-DEPENDENT SULFONATE DIOXYGENASE"/>
    <property type="match status" value="1"/>
</dbReference>
<comment type="caution">
    <text evidence="7">The sequence shown here is derived from an EMBL/GenBank/DDBJ whole genome shotgun (WGS) entry which is preliminary data.</text>
</comment>
<evidence type="ECO:0000256" key="5">
    <source>
        <dbReference type="ARBA" id="ARBA00023004"/>
    </source>
</evidence>
<dbReference type="RefSeq" id="WP_345247033.1">
    <property type="nucleotide sequence ID" value="NZ_BAABFO010000004.1"/>
</dbReference>
<dbReference type="SUPFAM" id="SSF51197">
    <property type="entry name" value="Clavaminate synthase-like"/>
    <property type="match status" value="1"/>
</dbReference>
<organism evidence="7 8">
    <name type="scientific">Pigmentiphaga soli</name>
    <dbReference type="NCBI Taxonomy" id="1007095"/>
    <lineage>
        <taxon>Bacteria</taxon>
        <taxon>Pseudomonadati</taxon>
        <taxon>Pseudomonadota</taxon>
        <taxon>Betaproteobacteria</taxon>
        <taxon>Burkholderiales</taxon>
        <taxon>Alcaligenaceae</taxon>
        <taxon>Pigmentiphaga</taxon>
    </lineage>
</organism>
<proteinExistence type="inferred from homology"/>
<dbReference type="GO" id="GO:0051213">
    <property type="term" value="F:dioxygenase activity"/>
    <property type="evidence" value="ECO:0007669"/>
    <property type="project" value="UniProtKB-KW"/>
</dbReference>
<dbReference type="Pfam" id="PF02668">
    <property type="entry name" value="TauD"/>
    <property type="match status" value="1"/>
</dbReference>
<name>A0ABP8GM96_9BURK</name>
<feature type="domain" description="TauD/TfdA-like" evidence="6">
    <location>
        <begin position="3"/>
        <end position="282"/>
    </location>
</feature>
<dbReference type="EMBL" id="BAABFO010000004">
    <property type="protein sequence ID" value="GAA4326643.1"/>
    <property type="molecule type" value="Genomic_DNA"/>
</dbReference>
<dbReference type="InterPro" id="IPR003819">
    <property type="entry name" value="TauD/TfdA-like"/>
</dbReference>
<dbReference type="Proteomes" id="UP001501671">
    <property type="component" value="Unassembled WGS sequence"/>
</dbReference>
<accession>A0ABP8GM96</accession>
<dbReference type="Gene3D" id="3.60.130.10">
    <property type="entry name" value="Clavaminate synthase-like"/>
    <property type="match status" value="1"/>
</dbReference>
<dbReference type="InterPro" id="IPR042098">
    <property type="entry name" value="TauD-like_sf"/>
</dbReference>
<protein>
    <submittedName>
        <fullName evidence="7">TauD/TfdA family dioxygenase</fullName>
    </submittedName>
</protein>
<evidence type="ECO:0000256" key="3">
    <source>
        <dbReference type="ARBA" id="ARBA00022964"/>
    </source>
</evidence>
<evidence type="ECO:0000256" key="2">
    <source>
        <dbReference type="ARBA" id="ARBA00022723"/>
    </source>
</evidence>
<comment type="similarity">
    <text evidence="1">Belongs to the TfdA dioxygenase family.</text>
</comment>
<evidence type="ECO:0000259" key="6">
    <source>
        <dbReference type="Pfam" id="PF02668"/>
    </source>
</evidence>
<evidence type="ECO:0000256" key="1">
    <source>
        <dbReference type="ARBA" id="ARBA00005896"/>
    </source>
</evidence>
<keyword evidence="5" id="KW-0408">Iron</keyword>
<reference evidence="8" key="1">
    <citation type="journal article" date="2019" name="Int. J. Syst. Evol. Microbiol.">
        <title>The Global Catalogue of Microorganisms (GCM) 10K type strain sequencing project: providing services to taxonomists for standard genome sequencing and annotation.</title>
        <authorList>
            <consortium name="The Broad Institute Genomics Platform"/>
            <consortium name="The Broad Institute Genome Sequencing Center for Infectious Disease"/>
            <person name="Wu L."/>
            <person name="Ma J."/>
        </authorList>
    </citation>
    <scope>NUCLEOTIDE SEQUENCE [LARGE SCALE GENOMIC DNA]</scope>
    <source>
        <strain evidence="8">JCM 17666</strain>
    </source>
</reference>
<keyword evidence="8" id="KW-1185">Reference proteome</keyword>
<keyword evidence="4" id="KW-0560">Oxidoreductase</keyword>
<dbReference type="PANTHER" id="PTHR30468:SF1">
    <property type="entry name" value="ALPHA-KETOGLUTARATE-DEPENDENT SULFONATE DIOXYGENASE"/>
    <property type="match status" value="1"/>
</dbReference>
<evidence type="ECO:0000313" key="8">
    <source>
        <dbReference type="Proteomes" id="UP001501671"/>
    </source>
</evidence>
<sequence length="304" mass="33511">MIEIKPGGATLGATVTGVNLRQPLSGHDFAVLLRALGEYGVLCAPGQLLSAAELAAFASRFGKLQVLSASPATEPGMPEVTILSNVVENGKPIGTPDAGQFWHTDMTYNRESEVGFVNVLVAYAVPTRDGRPLGGTEFANTQAAYADLPDEIKLRLANATAIHDLNKSWEWLINVKKSPRKPLTPEQRRERPPVPHPVFLTHPITGRKVIYVNPNFVVNIEGMPPEESEATLDFLYRHILKPEYRYVHHWTVGDVLLWDHLGTWHNAIADYGPGEYRLMKRCQVMADRIFDPSFTRAALGIGGA</sequence>
<dbReference type="InterPro" id="IPR051323">
    <property type="entry name" value="AtsK-like"/>
</dbReference>